<dbReference type="AlphaFoldDB" id="A0A8S1UJ30"/>
<feature type="compositionally biased region" description="Low complexity" evidence="4">
    <location>
        <begin position="246"/>
        <end position="260"/>
    </location>
</feature>
<accession>A0A8S1UJ30</accession>
<gene>
    <name evidence="6" type="ORF">POCTA_138.1.T0460161</name>
</gene>
<comment type="caution">
    <text evidence="6">The sequence shown here is derived from an EMBL/GenBank/DDBJ whole genome shotgun (WGS) entry which is preliminary data.</text>
</comment>
<reference evidence="6" key="1">
    <citation type="submission" date="2021-01" db="EMBL/GenBank/DDBJ databases">
        <authorList>
            <consortium name="Genoscope - CEA"/>
            <person name="William W."/>
        </authorList>
    </citation>
    <scope>NUCLEOTIDE SEQUENCE</scope>
</reference>
<sequence length="458" mass="54389">MNFYSFILLAVEAEAKLEEIRMSLASIDSFESHTTYNRLDQPRISGLKPENIFEFLCDNDIEVTQDQLDYIFRVLDEDSDKIITYRDFKSAILPKRNAQLREQAQNHKGYDLPVDMLLPKEIETLLSQFMNQLKENYLLYQEIQEKIELNQLNICDNNNQITVDSLQEWLQQLEKNISEEVLQNFVDIIQGQPQKLKILLDQIYTENEEDQDYNDEQEEEENDNDNEEEIEVENDNQEKQQEDVEQIQQEQKLEQAQQNNAKDDQDGKDSVQNNQQVVQSQVLNHNNMDNQHLYNYSDDDIEFEIYYLKKKIYSLELLLGIVPQSIHRSYVGYFYEQQNREIQYYSRVSHPGKFIESPSFDSDYLLREKLWLDQQIKNEELKQQLLLIQLKNDIKVSSSGLFTDKYQRYSSASRISQSPLNYSKSYLDYSGQKYSASSKKSFIEISFQRSLNYSNRKF</sequence>
<evidence type="ECO:0000313" key="7">
    <source>
        <dbReference type="Proteomes" id="UP000683925"/>
    </source>
</evidence>
<dbReference type="InterPro" id="IPR018247">
    <property type="entry name" value="EF_Hand_1_Ca_BS"/>
</dbReference>
<dbReference type="InterPro" id="IPR051581">
    <property type="entry name" value="Ca-bind"/>
</dbReference>
<evidence type="ECO:0000259" key="5">
    <source>
        <dbReference type="PROSITE" id="PS50222"/>
    </source>
</evidence>
<dbReference type="PROSITE" id="PS00018">
    <property type="entry name" value="EF_HAND_1"/>
    <property type="match status" value="1"/>
</dbReference>
<dbReference type="OrthoDB" id="10447097at2759"/>
<feature type="compositionally biased region" description="Acidic residues" evidence="4">
    <location>
        <begin position="208"/>
        <end position="235"/>
    </location>
</feature>
<keyword evidence="3" id="KW-0106">Calcium</keyword>
<evidence type="ECO:0000256" key="4">
    <source>
        <dbReference type="SAM" id="MobiDB-lite"/>
    </source>
</evidence>
<dbReference type="PANTHER" id="PTHR34524:SF6">
    <property type="entry name" value="CALCYPHOSINE LIKE"/>
    <property type="match status" value="1"/>
</dbReference>
<feature type="domain" description="EF-hand" evidence="5">
    <location>
        <begin position="63"/>
        <end position="98"/>
    </location>
</feature>
<evidence type="ECO:0000256" key="2">
    <source>
        <dbReference type="ARBA" id="ARBA00022737"/>
    </source>
</evidence>
<keyword evidence="2" id="KW-0677">Repeat</keyword>
<organism evidence="6 7">
    <name type="scientific">Paramecium octaurelia</name>
    <dbReference type="NCBI Taxonomy" id="43137"/>
    <lineage>
        <taxon>Eukaryota</taxon>
        <taxon>Sar</taxon>
        <taxon>Alveolata</taxon>
        <taxon>Ciliophora</taxon>
        <taxon>Intramacronucleata</taxon>
        <taxon>Oligohymenophorea</taxon>
        <taxon>Peniculida</taxon>
        <taxon>Parameciidae</taxon>
        <taxon>Paramecium</taxon>
    </lineage>
</organism>
<evidence type="ECO:0000256" key="1">
    <source>
        <dbReference type="ARBA" id="ARBA00022723"/>
    </source>
</evidence>
<evidence type="ECO:0000313" key="6">
    <source>
        <dbReference type="EMBL" id="CAD8165191.1"/>
    </source>
</evidence>
<protein>
    <recommendedName>
        <fullName evidence="5">EF-hand domain-containing protein</fullName>
    </recommendedName>
</protein>
<keyword evidence="1" id="KW-0479">Metal-binding</keyword>
<dbReference type="EMBL" id="CAJJDP010000046">
    <property type="protein sequence ID" value="CAD8165191.1"/>
    <property type="molecule type" value="Genomic_DNA"/>
</dbReference>
<dbReference type="PROSITE" id="PS50222">
    <property type="entry name" value="EF_HAND_2"/>
    <property type="match status" value="1"/>
</dbReference>
<evidence type="ECO:0000256" key="3">
    <source>
        <dbReference type="ARBA" id="ARBA00022837"/>
    </source>
</evidence>
<feature type="region of interest" description="Disordered" evidence="4">
    <location>
        <begin position="208"/>
        <end position="272"/>
    </location>
</feature>
<dbReference type="GO" id="GO:0005509">
    <property type="term" value="F:calcium ion binding"/>
    <property type="evidence" value="ECO:0007669"/>
    <property type="project" value="InterPro"/>
</dbReference>
<name>A0A8S1UJ30_PAROT</name>
<keyword evidence="7" id="KW-1185">Reference proteome</keyword>
<proteinExistence type="predicted"/>
<dbReference type="Proteomes" id="UP000683925">
    <property type="component" value="Unassembled WGS sequence"/>
</dbReference>
<dbReference type="PANTHER" id="PTHR34524">
    <property type="entry name" value="CALCYPHOSIN"/>
    <property type="match status" value="1"/>
</dbReference>
<dbReference type="OMA" id="CDNDIEV"/>
<dbReference type="InterPro" id="IPR002048">
    <property type="entry name" value="EF_hand_dom"/>
</dbReference>